<reference evidence="1" key="1">
    <citation type="submission" date="2023-10" db="EMBL/GenBank/DDBJ databases">
        <authorList>
            <person name="Chen Y."/>
            <person name="Shah S."/>
            <person name="Dougan E. K."/>
            <person name="Thang M."/>
            <person name="Chan C."/>
        </authorList>
    </citation>
    <scope>NUCLEOTIDE SEQUENCE [LARGE SCALE GENOMIC DNA]</scope>
</reference>
<evidence type="ECO:0000313" key="1">
    <source>
        <dbReference type="EMBL" id="CAK0893465.1"/>
    </source>
</evidence>
<accession>A0ABN9X2K3</accession>
<proteinExistence type="predicted"/>
<dbReference type="Proteomes" id="UP001189429">
    <property type="component" value="Unassembled WGS sequence"/>
</dbReference>
<evidence type="ECO:0008006" key="3">
    <source>
        <dbReference type="Google" id="ProtNLM"/>
    </source>
</evidence>
<keyword evidence="2" id="KW-1185">Reference proteome</keyword>
<organism evidence="1 2">
    <name type="scientific">Prorocentrum cordatum</name>
    <dbReference type="NCBI Taxonomy" id="2364126"/>
    <lineage>
        <taxon>Eukaryota</taxon>
        <taxon>Sar</taxon>
        <taxon>Alveolata</taxon>
        <taxon>Dinophyceae</taxon>
        <taxon>Prorocentrales</taxon>
        <taxon>Prorocentraceae</taxon>
        <taxon>Prorocentrum</taxon>
    </lineage>
</organism>
<protein>
    <recommendedName>
        <fullName evidence="3">Annexin</fullName>
    </recommendedName>
</protein>
<evidence type="ECO:0000313" key="2">
    <source>
        <dbReference type="Proteomes" id="UP001189429"/>
    </source>
</evidence>
<sequence length="190" mass="20679">MPPVLTFEHGIPMHDGTPELLEEYLYRADTLKVGNTQEVAKETGPLGPRLYNALRGEAYTGVNAANIAKADLGSDSKIEALVSALKAAIQGIEPNRADELLDRYFDNSSRRSAESVSSCLTKRSEVGQQLLGADRLTQSSDNIEAYLLLKLSSLSKAQRSQALASCGNAYDPKRLTEAIRVQFADPHKSE</sequence>
<dbReference type="EMBL" id="CAUYUJ010019753">
    <property type="protein sequence ID" value="CAK0893465.1"/>
    <property type="molecule type" value="Genomic_DNA"/>
</dbReference>
<comment type="caution">
    <text evidence="1">The sequence shown here is derived from an EMBL/GenBank/DDBJ whole genome shotgun (WGS) entry which is preliminary data.</text>
</comment>
<gene>
    <name evidence="1" type="ORF">PCOR1329_LOCUS72794</name>
</gene>
<feature type="non-terminal residue" evidence="1">
    <location>
        <position position="190"/>
    </location>
</feature>
<name>A0ABN9X2K3_9DINO</name>